<dbReference type="InterPro" id="IPR046673">
    <property type="entry name" value="ToxA_N"/>
</dbReference>
<comment type="catalytic activity">
    <reaction evidence="1">
        <text>S-ubiquitinyl-[E2 ubiquitin-conjugating enzyme]-L-cysteine + [acceptor protein]-L-lysine = [E2 ubiquitin-conjugating enzyme]-L-cysteine + N(6)-ubiquitinyl-[acceptor protein]-L-lysine.</text>
        <dbReference type="EC" id="2.3.2.27"/>
    </reaction>
</comment>
<keyword evidence="3" id="KW-0433">Leucine-rich repeat</keyword>
<dbReference type="InterPro" id="IPR032675">
    <property type="entry name" value="LRR_dom_sf"/>
</dbReference>
<evidence type="ECO:0000256" key="5">
    <source>
        <dbReference type="ARBA" id="ARBA00023026"/>
    </source>
</evidence>
<comment type="similarity">
    <text evidence="6">Belongs to the LRR-containing bacterial E3 ligase family.</text>
</comment>
<dbReference type="PANTHER" id="PTHR48051">
    <property type="match status" value="1"/>
</dbReference>
<feature type="domain" description="NEL" evidence="7">
    <location>
        <begin position="991"/>
        <end position="1295"/>
    </location>
</feature>
<comment type="PTM">
    <text evidence="6">Ubiquitinated in the presence of host E1 ubiquitin-activating enzyme, E2 ubiquitin-conjugating enzyme and ubiquitin.</text>
</comment>
<dbReference type="Gene3D" id="1.20.58.360">
    <property type="entry name" value="Shigella T3SS effector IpaH defines"/>
    <property type="match status" value="1"/>
</dbReference>
<dbReference type="Pfam" id="PF13855">
    <property type="entry name" value="LRR_8"/>
    <property type="match status" value="1"/>
</dbReference>
<reference evidence="8 9" key="2">
    <citation type="submission" date="2019-08" db="EMBL/GenBank/DDBJ databases">
        <authorList>
            <person name="Brilhante M."/>
            <person name="Perreten V."/>
        </authorList>
    </citation>
    <scope>NUCLEOTIDE SEQUENCE [LARGE SCALE GENOMIC DNA]</scope>
    <source>
        <strain evidence="8 9">MCP106</strain>
    </source>
</reference>
<dbReference type="GO" id="GO:0016567">
    <property type="term" value="P:protein ubiquitination"/>
    <property type="evidence" value="ECO:0007669"/>
    <property type="project" value="InterPro"/>
</dbReference>
<dbReference type="GO" id="GO:0005576">
    <property type="term" value="C:extracellular region"/>
    <property type="evidence" value="ECO:0007669"/>
    <property type="project" value="UniProtKB-UniRule"/>
</dbReference>
<evidence type="ECO:0000313" key="9">
    <source>
        <dbReference type="Proteomes" id="UP000324029"/>
    </source>
</evidence>
<dbReference type="Pfam" id="PF14496">
    <property type="entry name" value="NEL"/>
    <property type="match status" value="1"/>
</dbReference>
<evidence type="ECO:0000256" key="4">
    <source>
        <dbReference type="ARBA" id="ARBA00022737"/>
    </source>
</evidence>
<dbReference type="GO" id="GO:0005737">
    <property type="term" value="C:cytoplasm"/>
    <property type="evidence" value="ECO:0007669"/>
    <property type="project" value="TreeGrafter"/>
</dbReference>
<dbReference type="InterPro" id="IPR029487">
    <property type="entry name" value="NEL_dom"/>
</dbReference>
<proteinExistence type="inferred from homology"/>
<comment type="caution">
    <text evidence="8">The sequence shown here is derived from an EMBL/GenBank/DDBJ whole genome shotgun (WGS) entry which is preliminary data.</text>
</comment>
<dbReference type="SMART" id="SM00369">
    <property type="entry name" value="LRR_TYP"/>
    <property type="match status" value="2"/>
</dbReference>
<dbReference type="SUPFAM" id="SSF52058">
    <property type="entry name" value="L domain-like"/>
    <property type="match status" value="1"/>
</dbReference>
<dbReference type="EC" id="2.3.2.27" evidence="2"/>
<accession>A0A5D3G9V6</accession>
<reference evidence="8 9" key="1">
    <citation type="submission" date="2019-08" db="EMBL/GenBank/DDBJ databases">
        <title>Subclass B2 metallo-beta lactamase from Pseudomonas synxantha.</title>
        <authorList>
            <person name="Poirel L."/>
            <person name="Palmieri M."/>
            <person name="Masseron A."/>
            <person name="Perreten V."/>
            <person name="Nordman P."/>
        </authorList>
    </citation>
    <scope>NUCLEOTIDE SEQUENCE [LARGE SCALE GENOMIC DNA]</scope>
    <source>
        <strain evidence="8 9">MCP106</strain>
    </source>
</reference>
<keyword evidence="6" id="KW-0832">Ubl conjugation</keyword>
<protein>
    <recommendedName>
        <fullName evidence="2">RING-type E3 ubiquitin transferase</fullName>
        <ecNumber evidence="2">2.3.2.27</ecNumber>
    </recommendedName>
</protein>
<evidence type="ECO:0000256" key="2">
    <source>
        <dbReference type="ARBA" id="ARBA00012483"/>
    </source>
</evidence>
<dbReference type="Gene3D" id="3.80.10.10">
    <property type="entry name" value="Ribonuclease Inhibitor"/>
    <property type="match status" value="1"/>
</dbReference>
<keyword evidence="5" id="KW-0843">Virulence</keyword>
<name>A0A5D3G9V6_9PSED</name>
<dbReference type="InterPro" id="IPR050216">
    <property type="entry name" value="LRR_domain-containing"/>
</dbReference>
<dbReference type="Proteomes" id="UP000324029">
    <property type="component" value="Unassembled WGS sequence"/>
</dbReference>
<dbReference type="InterPro" id="IPR003591">
    <property type="entry name" value="Leu-rich_rpt_typical-subtyp"/>
</dbReference>
<evidence type="ECO:0000259" key="7">
    <source>
        <dbReference type="PROSITE" id="PS52053"/>
    </source>
</evidence>
<organism evidence="8 9">
    <name type="scientific">Pseudomonas synxantha</name>
    <dbReference type="NCBI Taxonomy" id="47883"/>
    <lineage>
        <taxon>Bacteria</taxon>
        <taxon>Pseudomonadati</taxon>
        <taxon>Pseudomonadota</taxon>
        <taxon>Gammaproteobacteria</taxon>
        <taxon>Pseudomonadales</taxon>
        <taxon>Pseudomonadaceae</taxon>
        <taxon>Pseudomonas</taxon>
    </lineage>
</organism>
<keyword evidence="4" id="KW-0677">Repeat</keyword>
<evidence type="ECO:0000256" key="3">
    <source>
        <dbReference type="ARBA" id="ARBA00022614"/>
    </source>
</evidence>
<keyword evidence="6" id="KW-1035">Host cytoplasm</keyword>
<keyword evidence="6" id="KW-0833">Ubl conjugation pathway</keyword>
<keyword evidence="6" id="KW-0964">Secreted</keyword>
<dbReference type="Pfam" id="PF20178">
    <property type="entry name" value="ToxA_N"/>
    <property type="match status" value="1"/>
</dbReference>
<dbReference type="PROSITE" id="PS52053">
    <property type="entry name" value="NEL"/>
    <property type="match status" value="1"/>
</dbReference>
<sequence>MLNSARYQFLFAAEVALGCGDIQEDTYQVMRKTADNHQELKWREKTLTYSGLKLLGQPLAQIVVIGNVNVQVAHRSLVFMNEPCVVFIPGDPVCMLKEYSSLTSFKLDLVERLCLVSYRRFFSQFIPYEQQGVFFTKLKRHLDPSGKFSEREDYDSDKKDLRGVTASYGGRFSVLWREHAWQKANLILRNAQAMAVSNDAADQRARNAWLVKMGSMALNVLNVAVFIFPELAPVMLAIGAAQMLWEVASGIAAWDEGDTKAAWAHVSAIAFNVSTAAVGAKLFPLAKTAFVESLAHVRCPDGNIRLYSPDLRPYQRQVTMPDGLTANEDGLFEHEGGLYLREKNNTHYLVERMGASNDFKILHPDNPAAYTPKVSRTGAGAWAHEHENPMTLTGPQLMQRLGPMAERFANEPLKLERIVQMTATEVDTLRKIHTDQAALPALLTDTLKRLEMDNVVAEEVSTVRASQRAAYQSDLFTQRYAAAEGGESATVRFIKRLFPSLPTAVVEELLNGANSSEMQALTERQRMPQNLAEEARHYQQQVRLARTYEGLYRKTLANDDTQRMVLHSLDKLPGWPSDLRIDVVERLPGGERLLDSVGPENAAVKRRFIKFGPKNLYEVQDEKIAVLNHQADIYGAVQSAVSPEDWRAMNLTASDRGASLKQALEQMPLMPRDELRALLRMQPAKPRYKPPMRLADGRFGYPLSPVGGAGRRPYACERAALDLYPSMSIAQVDQILGLEGVNDIEFMAKMDLLKDEFKQLNTDLDAWRADGDSQQRRTRGRVVVAIKDAWQRRSPQQAMAAEQEHMAYILRLADEQPGELPAITANMDHVDCLDLSRMYLSDASLPFLRAFGGLRWLDISSSNFTQLPEFANGGAGLTWLDMSSNDIRLTRHSQAHLEGMQRLTVLNLSHNRQLGWAADLSNMRDLNRLNLANTGTTTFPRGAERLHNLNRIDLHTNAITQLPEYAVENPDRINVHENPVSQVVLTDDHVTLAEARRLWLHDSPPAMQAGRGEMWDQLSSSPEAAAFFTVVADTTRCAEYKSGVTRPQLAERVWDMIGAVHENQHTRDVLFKSADDRVTCGDGSVLEFMNMETDLLVEKSLERVGEHDVEATLIGTAERLFRLKLVDIIAERDVESRGPAFTEQAEVIFAYRSGLAQRLDLPIKSLEMLYRPIAGVAPETLDAAYVQVLEGEKNISEKSHFFVDVEFWRNQLRAQYPQDLSTLTMADFEVITEKQEALERVVDLQNTQDDLVEQDAKKAWQLEYETAVNRVASLLGKSRDQILADGSMTSGFYNQEMKQLRAQRQAKETAALRALTVTVLNQFSTKKVASA</sequence>
<keyword evidence="6" id="KW-0808">Transferase</keyword>
<dbReference type="GO" id="GO:0061630">
    <property type="term" value="F:ubiquitin protein ligase activity"/>
    <property type="evidence" value="ECO:0007669"/>
    <property type="project" value="UniProtKB-EC"/>
</dbReference>
<evidence type="ECO:0000256" key="1">
    <source>
        <dbReference type="ARBA" id="ARBA00000900"/>
    </source>
</evidence>
<dbReference type="InterPro" id="IPR001611">
    <property type="entry name" value="Leu-rich_rpt"/>
</dbReference>
<evidence type="ECO:0000256" key="6">
    <source>
        <dbReference type="PROSITE-ProRule" id="PRU01398"/>
    </source>
</evidence>
<dbReference type="EMBL" id="VSRO01000007">
    <property type="protein sequence ID" value="TYK57299.1"/>
    <property type="molecule type" value="Genomic_DNA"/>
</dbReference>
<feature type="active site" description="Glycyl thioester intermediate" evidence="6">
    <location>
        <position position="1080"/>
    </location>
</feature>
<gene>
    <name evidence="8" type="ORF">FXO26_15125</name>
</gene>
<evidence type="ECO:0000313" key="8">
    <source>
        <dbReference type="EMBL" id="TYK57299.1"/>
    </source>
</evidence>
<dbReference type="PANTHER" id="PTHR48051:SF1">
    <property type="entry name" value="RAS SUPPRESSOR PROTEIN 1"/>
    <property type="match status" value="1"/>
</dbReference>